<accession>A0A5E4QR84</accession>
<organism evidence="2 3">
    <name type="scientific">Leptidea sinapis</name>
    <dbReference type="NCBI Taxonomy" id="189913"/>
    <lineage>
        <taxon>Eukaryota</taxon>
        <taxon>Metazoa</taxon>
        <taxon>Ecdysozoa</taxon>
        <taxon>Arthropoda</taxon>
        <taxon>Hexapoda</taxon>
        <taxon>Insecta</taxon>
        <taxon>Pterygota</taxon>
        <taxon>Neoptera</taxon>
        <taxon>Endopterygota</taxon>
        <taxon>Lepidoptera</taxon>
        <taxon>Glossata</taxon>
        <taxon>Ditrysia</taxon>
        <taxon>Papilionoidea</taxon>
        <taxon>Pieridae</taxon>
        <taxon>Dismorphiinae</taxon>
        <taxon>Leptidea</taxon>
    </lineage>
</organism>
<proteinExistence type="predicted"/>
<gene>
    <name evidence="2" type="ORF">LSINAPIS_LOCUS11350</name>
</gene>
<evidence type="ECO:0000313" key="2">
    <source>
        <dbReference type="EMBL" id="VVD00783.1"/>
    </source>
</evidence>
<evidence type="ECO:0000313" key="3">
    <source>
        <dbReference type="Proteomes" id="UP000324832"/>
    </source>
</evidence>
<feature type="signal peptide" evidence="1">
    <location>
        <begin position="1"/>
        <end position="18"/>
    </location>
</feature>
<dbReference type="EMBL" id="FZQP02004978">
    <property type="protein sequence ID" value="VVD00783.1"/>
    <property type="molecule type" value="Genomic_DNA"/>
</dbReference>
<dbReference type="AlphaFoldDB" id="A0A5E4QR84"/>
<feature type="chain" id="PRO_5023095120" evidence="1">
    <location>
        <begin position="19"/>
        <end position="47"/>
    </location>
</feature>
<keyword evidence="3" id="KW-1185">Reference proteome</keyword>
<reference evidence="2 3" key="1">
    <citation type="submission" date="2017-07" db="EMBL/GenBank/DDBJ databases">
        <authorList>
            <person name="Talla V."/>
            <person name="Backstrom N."/>
        </authorList>
    </citation>
    <scope>NUCLEOTIDE SEQUENCE [LARGE SCALE GENOMIC DNA]</scope>
</reference>
<evidence type="ECO:0000256" key="1">
    <source>
        <dbReference type="SAM" id="SignalP"/>
    </source>
</evidence>
<keyword evidence="1" id="KW-0732">Signal</keyword>
<dbReference type="Proteomes" id="UP000324832">
    <property type="component" value="Unassembled WGS sequence"/>
</dbReference>
<protein>
    <submittedName>
        <fullName evidence="2">Uncharacterized protein</fullName>
    </submittedName>
</protein>
<name>A0A5E4QR84_9NEOP</name>
<sequence length="47" mass="5140">MIGFVCTRLTTIVLSALGLPESPRICTRKFCAREHSICITSLTCLSP</sequence>